<evidence type="ECO:0000313" key="3">
    <source>
        <dbReference type="Proteomes" id="UP000319663"/>
    </source>
</evidence>
<dbReference type="Proteomes" id="UP000319663">
    <property type="component" value="Unassembled WGS sequence"/>
</dbReference>
<reference evidence="2 3" key="1">
    <citation type="submission" date="2019-06" db="EMBL/GenBank/DDBJ databases">
        <title>Wine fermentation using esterase from Monascus purpureus.</title>
        <authorList>
            <person name="Geng C."/>
            <person name="Zhang Y."/>
        </authorList>
    </citation>
    <scope>NUCLEOTIDE SEQUENCE [LARGE SCALE GENOMIC DNA]</scope>
    <source>
        <strain evidence="2">HQ1</strain>
    </source>
</reference>
<evidence type="ECO:0000256" key="1">
    <source>
        <dbReference type="SAM" id="MobiDB-lite"/>
    </source>
</evidence>
<sequence length="62" mass="6673">MEFTLAISVAQPIRRSMTKVRGNGLRHADELSGLGRSRSHDTPTAVFRQLPLDAGPSSDPLG</sequence>
<organism evidence="2 3">
    <name type="scientific">Monascus purpureus</name>
    <name type="common">Red mold</name>
    <name type="synonym">Monascus anka</name>
    <dbReference type="NCBI Taxonomy" id="5098"/>
    <lineage>
        <taxon>Eukaryota</taxon>
        <taxon>Fungi</taxon>
        <taxon>Dikarya</taxon>
        <taxon>Ascomycota</taxon>
        <taxon>Pezizomycotina</taxon>
        <taxon>Eurotiomycetes</taxon>
        <taxon>Eurotiomycetidae</taxon>
        <taxon>Eurotiales</taxon>
        <taxon>Aspergillaceae</taxon>
        <taxon>Monascus</taxon>
    </lineage>
</organism>
<comment type="caution">
    <text evidence="2">The sequence shown here is derived from an EMBL/GenBank/DDBJ whole genome shotgun (WGS) entry which is preliminary data.</text>
</comment>
<proteinExistence type="predicted"/>
<dbReference type="AlphaFoldDB" id="A0A507QLW2"/>
<evidence type="ECO:0000313" key="2">
    <source>
        <dbReference type="EMBL" id="TQB68094.1"/>
    </source>
</evidence>
<gene>
    <name evidence="2" type="ORF">MPDQ_004030</name>
</gene>
<dbReference type="EMBL" id="VIFY01000253">
    <property type="protein sequence ID" value="TQB68094.1"/>
    <property type="molecule type" value="Genomic_DNA"/>
</dbReference>
<feature type="region of interest" description="Disordered" evidence="1">
    <location>
        <begin position="20"/>
        <end position="62"/>
    </location>
</feature>
<accession>A0A507QLW2</accession>
<protein>
    <submittedName>
        <fullName evidence="2">Uncharacterized protein</fullName>
    </submittedName>
</protein>
<keyword evidence="3" id="KW-1185">Reference proteome</keyword>
<name>A0A507QLW2_MONPU</name>